<protein>
    <submittedName>
        <fullName evidence="1">AlwI family type II restriction endonuclease</fullName>
    </submittedName>
</protein>
<dbReference type="AlphaFoldDB" id="A0A9D1MLS5"/>
<sequence length="526" mass="60885">MAKERRKEYKPLSFSTTMRNPARIAAFLNCILPYEGHVLTSDIIHEVAVNLIMAKLYYTEKYEMKVPEYKRIYKSDDLSFTREQIEDIIANSPQDHKEAGFEKGWGSRFDTWYKLSMEFGFIYYEMGKQIIISQTGHMLIDAFNEVPANDSKIQNVFLNALMKYQTSNPFRKNANDNVPLVLLLQVIKLLKEDPDENDAGILRSELSLIICWPDNDAERLYRTIKELRAQYGYNYSDEVIYDECLQLLGAGEDKKKRFKIEQITGEAVDEFIRKMRITGIISLRGNGRFLDFNQFEADKINYILENYSTYTRYASKEDYFRYMGSIDAHILATTTIQEENINDVRTRTLNEWATNYDKQEIFNELLIVCSKRGESRNPVLRIIDKPTRFEFLTSIALKQNFEGLTVCPNYHVDDEGLPTFTASGGLADIECFDTDCNPLVEVTLITARTQATMEMPAITRHLQEAVTKYPDKIVVSLLVAPTIHADTKYMAGYSKYQYNVDILTFTTEEFIHNISTVTNIRQLANK</sequence>
<keyword evidence="1" id="KW-0540">Nuclease</keyword>
<accession>A0A9D1MLS5</accession>
<keyword evidence="1" id="KW-0378">Hydrolase</keyword>
<name>A0A9D1MLS5_9FIRM</name>
<dbReference type="InterPro" id="IPR018573">
    <property type="entry name" value="Restrct_endonuc_II_AlwI"/>
</dbReference>
<dbReference type="Proteomes" id="UP000824145">
    <property type="component" value="Unassembled WGS sequence"/>
</dbReference>
<keyword evidence="1" id="KW-0255">Endonuclease</keyword>
<gene>
    <name evidence="1" type="ORF">IAB07_02520</name>
</gene>
<evidence type="ECO:0000313" key="2">
    <source>
        <dbReference type="Proteomes" id="UP000824145"/>
    </source>
</evidence>
<reference evidence="1" key="2">
    <citation type="journal article" date="2021" name="PeerJ">
        <title>Extensive microbial diversity within the chicken gut microbiome revealed by metagenomics and culture.</title>
        <authorList>
            <person name="Gilroy R."/>
            <person name="Ravi A."/>
            <person name="Getino M."/>
            <person name="Pursley I."/>
            <person name="Horton D.L."/>
            <person name="Alikhan N.F."/>
            <person name="Baker D."/>
            <person name="Gharbi K."/>
            <person name="Hall N."/>
            <person name="Watson M."/>
            <person name="Adriaenssens E.M."/>
            <person name="Foster-Nyarko E."/>
            <person name="Jarju S."/>
            <person name="Secka A."/>
            <person name="Antonio M."/>
            <person name="Oren A."/>
            <person name="Chaudhuri R.R."/>
            <person name="La Ragione R."/>
            <person name="Hildebrand F."/>
            <person name="Pallen M.J."/>
        </authorList>
    </citation>
    <scope>NUCLEOTIDE SEQUENCE</scope>
    <source>
        <strain evidence="1">9366</strain>
    </source>
</reference>
<organism evidence="1 2">
    <name type="scientific">Candidatus Caccalectryoclostridium excrementigallinarum</name>
    <dbReference type="NCBI Taxonomy" id="2840710"/>
    <lineage>
        <taxon>Bacteria</taxon>
        <taxon>Bacillati</taxon>
        <taxon>Bacillota</taxon>
        <taxon>Clostridia</taxon>
        <taxon>Christensenellales</taxon>
        <taxon>Christensenellaceae</taxon>
        <taxon>Christensenellaceae incertae sedis</taxon>
        <taxon>Candidatus Caccalectryoclostridium</taxon>
    </lineage>
</organism>
<dbReference type="Pfam" id="PF09491">
    <property type="entry name" value="RE_AlwI"/>
    <property type="match status" value="1"/>
</dbReference>
<reference evidence="1" key="1">
    <citation type="submission" date="2020-10" db="EMBL/GenBank/DDBJ databases">
        <authorList>
            <person name="Gilroy R."/>
        </authorList>
    </citation>
    <scope>NUCLEOTIDE SEQUENCE</scope>
    <source>
        <strain evidence="1">9366</strain>
    </source>
</reference>
<comment type="caution">
    <text evidence="1">The sequence shown here is derived from an EMBL/GenBank/DDBJ whole genome shotgun (WGS) entry which is preliminary data.</text>
</comment>
<dbReference type="GO" id="GO:0004519">
    <property type="term" value="F:endonuclease activity"/>
    <property type="evidence" value="ECO:0007669"/>
    <property type="project" value="UniProtKB-KW"/>
</dbReference>
<dbReference type="Gene3D" id="3.40.91.50">
    <property type="match status" value="1"/>
</dbReference>
<evidence type="ECO:0000313" key="1">
    <source>
        <dbReference type="EMBL" id="HIU62627.1"/>
    </source>
</evidence>
<proteinExistence type="predicted"/>
<dbReference type="EMBL" id="DVNJ01000015">
    <property type="protein sequence ID" value="HIU62627.1"/>
    <property type="molecule type" value="Genomic_DNA"/>
</dbReference>